<dbReference type="Pfam" id="PF01624">
    <property type="entry name" value="MutS_I"/>
    <property type="match status" value="1"/>
</dbReference>
<protein>
    <recommendedName>
        <fullName evidence="2 9">DNA mismatch repair protein MutS</fullName>
    </recommendedName>
</protein>
<dbReference type="SUPFAM" id="SSF55271">
    <property type="entry name" value="DNA repair protein MutS, domain I"/>
    <property type="match status" value="1"/>
</dbReference>
<dbReference type="InterPro" id="IPR007696">
    <property type="entry name" value="DNA_mismatch_repair_MutS_core"/>
</dbReference>
<dbReference type="GO" id="GO:0005524">
    <property type="term" value="F:ATP binding"/>
    <property type="evidence" value="ECO:0007669"/>
    <property type="project" value="UniProtKB-UniRule"/>
</dbReference>
<keyword evidence="11" id="KW-0175">Coiled coil</keyword>
<dbReference type="InterPro" id="IPR036187">
    <property type="entry name" value="DNA_mismatch_repair_MutS_sf"/>
</dbReference>
<evidence type="ECO:0000313" key="13">
    <source>
        <dbReference type="EMBL" id="ASI47558.1"/>
    </source>
</evidence>
<accession>A0A2Z2L7R2</accession>
<reference evidence="13 14" key="2">
    <citation type="journal article" date="2019" name="BMC Genomics">
        <title>The Anaplasma ovis genome reveals a high proportion of pseudogenes.</title>
        <authorList>
            <person name="Liu Z."/>
            <person name="Peasley A.M."/>
            <person name="Yang J."/>
            <person name="Li Y."/>
            <person name="Guan G."/>
            <person name="Luo J."/>
            <person name="Yin H."/>
            <person name="Brayton K.A."/>
        </authorList>
    </citation>
    <scope>NUCLEOTIDE SEQUENCE [LARGE SCALE GENOMIC DNA]</scope>
    <source>
        <strain evidence="13 14">Haibei</strain>
    </source>
</reference>
<dbReference type="FunFam" id="3.40.50.300:FF:000870">
    <property type="entry name" value="MutS protein homolog 4"/>
    <property type="match status" value="1"/>
</dbReference>
<dbReference type="AlphaFoldDB" id="A0A2Z2L7R2"/>
<organism evidence="13 14">
    <name type="scientific">Anaplasma ovis str. Haibei</name>
    <dbReference type="NCBI Taxonomy" id="1248439"/>
    <lineage>
        <taxon>Bacteria</taxon>
        <taxon>Pseudomonadati</taxon>
        <taxon>Pseudomonadota</taxon>
        <taxon>Alphaproteobacteria</taxon>
        <taxon>Rickettsiales</taxon>
        <taxon>Anaplasmataceae</taxon>
        <taxon>Anaplasma</taxon>
    </lineage>
</organism>
<dbReference type="GO" id="GO:0140664">
    <property type="term" value="F:ATP-dependent DNA damage sensor activity"/>
    <property type="evidence" value="ECO:0007669"/>
    <property type="project" value="InterPro"/>
</dbReference>
<proteinExistence type="inferred from homology"/>
<dbReference type="NCBIfam" id="TIGR01070">
    <property type="entry name" value="mutS1"/>
    <property type="match status" value="1"/>
</dbReference>
<evidence type="ECO:0000256" key="6">
    <source>
        <dbReference type="ARBA" id="ARBA00023125"/>
    </source>
</evidence>
<keyword evidence="6 10" id="KW-0238">DNA-binding</keyword>
<dbReference type="Gene3D" id="1.10.1420.10">
    <property type="match status" value="2"/>
</dbReference>
<dbReference type="InterPro" id="IPR007695">
    <property type="entry name" value="DNA_mismatch_repair_MutS-lik_N"/>
</dbReference>
<dbReference type="InterPro" id="IPR016151">
    <property type="entry name" value="DNA_mismatch_repair_MutS_N"/>
</dbReference>
<dbReference type="EMBL" id="CP015994">
    <property type="protein sequence ID" value="ASI47558.1"/>
    <property type="molecule type" value="Genomic_DNA"/>
</dbReference>
<dbReference type="SMART" id="SM00534">
    <property type="entry name" value="MUTSac"/>
    <property type="match status" value="1"/>
</dbReference>
<evidence type="ECO:0000256" key="1">
    <source>
        <dbReference type="ARBA" id="ARBA00006271"/>
    </source>
</evidence>
<dbReference type="OrthoDB" id="9802448at2"/>
<evidence type="ECO:0000256" key="4">
    <source>
        <dbReference type="ARBA" id="ARBA00022763"/>
    </source>
</evidence>
<evidence type="ECO:0000313" key="14">
    <source>
        <dbReference type="Proteomes" id="UP000259762"/>
    </source>
</evidence>
<dbReference type="KEGG" id="aoh:AOV_01365"/>
<reference evidence="14" key="1">
    <citation type="submission" date="2018-06" db="EMBL/GenBank/DDBJ databases">
        <title>The Anaplasma ovis genome reveals a high proportion of pseudogenes.</title>
        <authorList>
            <person name="Liu Z."/>
            <person name="Peasley A.M."/>
            <person name="Yang J."/>
            <person name="Li Y."/>
            <person name="Guan G."/>
            <person name="Luo J."/>
            <person name="Yin H."/>
            <person name="Brayton K.A."/>
        </authorList>
    </citation>
    <scope>NUCLEOTIDE SEQUENCE [LARGE SCALE GENOMIC DNA]</scope>
    <source>
        <strain evidence="14">Haibei</strain>
    </source>
</reference>
<dbReference type="SUPFAM" id="SSF48334">
    <property type="entry name" value="DNA repair protein MutS, domain III"/>
    <property type="match status" value="1"/>
</dbReference>
<evidence type="ECO:0000256" key="2">
    <source>
        <dbReference type="ARBA" id="ARBA00021982"/>
    </source>
</evidence>
<dbReference type="SUPFAM" id="SSF52540">
    <property type="entry name" value="P-loop containing nucleoside triphosphate hydrolases"/>
    <property type="match status" value="1"/>
</dbReference>
<dbReference type="Gene3D" id="3.40.50.300">
    <property type="entry name" value="P-loop containing nucleotide triphosphate hydrolases"/>
    <property type="match status" value="1"/>
</dbReference>
<keyword evidence="14" id="KW-1185">Reference proteome</keyword>
<dbReference type="Pfam" id="PF05188">
    <property type="entry name" value="MutS_II"/>
    <property type="match status" value="1"/>
</dbReference>
<name>A0A2Z2L7R2_9RICK</name>
<dbReference type="NCBIfam" id="NF003810">
    <property type="entry name" value="PRK05399.1"/>
    <property type="match status" value="1"/>
</dbReference>
<dbReference type="Proteomes" id="UP000259762">
    <property type="component" value="Chromosome"/>
</dbReference>
<dbReference type="InterPro" id="IPR000432">
    <property type="entry name" value="DNA_mismatch_repair_MutS_C"/>
</dbReference>
<dbReference type="InterPro" id="IPR036678">
    <property type="entry name" value="MutS_con_dom_sf"/>
</dbReference>
<dbReference type="PIRSF" id="PIRSF037677">
    <property type="entry name" value="DNA_mis_repair_Msh6"/>
    <property type="match status" value="1"/>
</dbReference>
<evidence type="ECO:0000256" key="3">
    <source>
        <dbReference type="ARBA" id="ARBA00022741"/>
    </source>
</evidence>
<evidence type="ECO:0000256" key="9">
    <source>
        <dbReference type="NCBIfam" id="TIGR01070"/>
    </source>
</evidence>
<evidence type="ECO:0000256" key="5">
    <source>
        <dbReference type="ARBA" id="ARBA00022840"/>
    </source>
</evidence>
<dbReference type="SMART" id="SM00533">
    <property type="entry name" value="MUTSd"/>
    <property type="match status" value="1"/>
</dbReference>
<dbReference type="GO" id="GO:0030983">
    <property type="term" value="F:mismatched DNA binding"/>
    <property type="evidence" value="ECO:0007669"/>
    <property type="project" value="InterPro"/>
</dbReference>
<dbReference type="PANTHER" id="PTHR11361:SF34">
    <property type="entry name" value="DNA MISMATCH REPAIR PROTEIN MSH1, MITOCHONDRIAL"/>
    <property type="match status" value="1"/>
</dbReference>
<dbReference type="PANTHER" id="PTHR11361">
    <property type="entry name" value="DNA MISMATCH REPAIR PROTEIN MUTS FAMILY MEMBER"/>
    <property type="match status" value="1"/>
</dbReference>
<dbReference type="Gene3D" id="3.30.420.110">
    <property type="entry name" value="MutS, connector domain"/>
    <property type="match status" value="1"/>
</dbReference>
<keyword evidence="4 10" id="KW-0227">DNA damage</keyword>
<keyword evidence="3 10" id="KW-0547">Nucleotide-binding</keyword>
<evidence type="ECO:0000256" key="7">
    <source>
        <dbReference type="ARBA" id="ARBA00023204"/>
    </source>
</evidence>
<comment type="similarity">
    <text evidence="1 10">Belongs to the DNA mismatch repair MutS family.</text>
</comment>
<evidence type="ECO:0000256" key="10">
    <source>
        <dbReference type="RuleBase" id="RU003756"/>
    </source>
</evidence>
<dbReference type="InterPro" id="IPR007860">
    <property type="entry name" value="DNA_mmatch_repair_MutS_con_dom"/>
</dbReference>
<evidence type="ECO:0000256" key="11">
    <source>
        <dbReference type="SAM" id="Coils"/>
    </source>
</evidence>
<dbReference type="Pfam" id="PF05192">
    <property type="entry name" value="MutS_III"/>
    <property type="match status" value="1"/>
</dbReference>
<dbReference type="Pfam" id="PF05190">
    <property type="entry name" value="MutS_IV"/>
    <property type="match status" value="1"/>
</dbReference>
<feature type="coiled-coil region" evidence="11">
    <location>
        <begin position="498"/>
        <end position="532"/>
    </location>
</feature>
<comment type="function">
    <text evidence="8">This protein is involved in the repair of mismatches in DNA. It is possible that it carries out the mismatch recognition step. This protein has a weak ATPase activity.</text>
</comment>
<dbReference type="PROSITE" id="PS00486">
    <property type="entry name" value="DNA_MISMATCH_REPAIR_2"/>
    <property type="match status" value="1"/>
</dbReference>
<keyword evidence="5" id="KW-0067">ATP-binding</keyword>
<keyword evidence="7 10" id="KW-0234">DNA repair</keyword>
<dbReference type="RefSeq" id="WP_075138832.1">
    <property type="nucleotide sequence ID" value="NZ_CP015994.1"/>
</dbReference>
<evidence type="ECO:0000259" key="12">
    <source>
        <dbReference type="PROSITE" id="PS00486"/>
    </source>
</evidence>
<sequence length="819" mass="91284">MVKVGDNTEYTPIIRQYKSLKDQYEGCLLFYRLGDFYELFFDDAIVVSRALDIVLTKRGPGTPMCGVPTHSADSYLGKLIKLGHKVAICEQLETVEEARKRGYRALVKRDVVRIVTPGTLLEDGLLEASENNYLACLSNVGDNYGVAWMDLSAGIFNVRSSRLENLDSEIQRIRPRELLISDRLKEQGEIELILRRHRCAVTSHSESFFDVKRAEKVLCGIYGVNTLRGLGNFTDVEVSACGSLVEYVRTTQKNNLPKLCYPKVCDNKSCVLIDGGALRNLELFCTQSGEKEGSLISVIDKTVTALGSRLLKRHLSFPSSCPHVISSRQDAVEFFVENRNVCENIRDIMRGIPDVERILTRVKMLRCSPRDVCMLGKALAGILRLRQAMLVVDNPMLVRIVGEFGEHEKLLKLISGTILENNVSHARDGGFINPMCNARLATVVRIESESDKLMQNLRDKYRKLTGIGSLKIAFNSVLGYYIETPASYKLKDAIFIHRQSLAHTMRHTTAELRELEETITAAKSEIIELEAQIFRGLCLRILEEAQSIELAANAVAELDVLVSLARLAVENKYVRPIVDDSREFAVKGGRHPVVEMGVRFIANDVNLSENNKMWLITGPNMAGKSTFLRQNALIAILAHIGSFVPAESAHIGVIDKIFSRVGASDNIALGYSTFMVEMAETAAILNQATDRSLVILDEVGRGTGIHDGFSIALAVIEHIHDVTRSRAICATHYHELPKFSSYLKNVQCFYMKIEEWQGQVVFLHELVTGVSGKSYGIYVAELAGFPKNVLERARFFMEELGESGGPNLNPASPMERTNS</sequence>
<dbReference type="Gene3D" id="3.40.1170.10">
    <property type="entry name" value="DNA repair protein MutS, domain I"/>
    <property type="match status" value="1"/>
</dbReference>
<dbReference type="SUPFAM" id="SSF53150">
    <property type="entry name" value="DNA repair protein MutS, domain II"/>
    <property type="match status" value="1"/>
</dbReference>
<dbReference type="InterPro" id="IPR007861">
    <property type="entry name" value="DNA_mismatch_repair_MutS_clamp"/>
</dbReference>
<dbReference type="InterPro" id="IPR017261">
    <property type="entry name" value="DNA_mismatch_repair_MutS/MSH"/>
</dbReference>
<dbReference type="Pfam" id="PF00488">
    <property type="entry name" value="MutS_V"/>
    <property type="match status" value="1"/>
</dbReference>
<dbReference type="InterPro" id="IPR045076">
    <property type="entry name" value="MutS"/>
</dbReference>
<gene>
    <name evidence="13" type="ORF">AOV_01365</name>
</gene>
<evidence type="ECO:0000256" key="8">
    <source>
        <dbReference type="ARBA" id="ARBA00024647"/>
    </source>
</evidence>
<feature type="domain" description="DNA mismatch repair proteins mutS family" evidence="12">
    <location>
        <begin position="692"/>
        <end position="708"/>
    </location>
</feature>
<dbReference type="InterPro" id="IPR005748">
    <property type="entry name" value="DNA_mismatch_repair_MutS"/>
</dbReference>
<dbReference type="GO" id="GO:0006298">
    <property type="term" value="P:mismatch repair"/>
    <property type="evidence" value="ECO:0007669"/>
    <property type="project" value="UniProtKB-UniRule"/>
</dbReference>
<dbReference type="InterPro" id="IPR027417">
    <property type="entry name" value="P-loop_NTPase"/>
</dbReference>